<dbReference type="SUPFAM" id="SSF56784">
    <property type="entry name" value="HAD-like"/>
    <property type="match status" value="1"/>
</dbReference>
<dbReference type="InterPro" id="IPR036412">
    <property type="entry name" value="HAD-like_sf"/>
</dbReference>
<dbReference type="Gene3D" id="3.40.50.1000">
    <property type="entry name" value="HAD superfamily/HAD-like"/>
    <property type="match status" value="1"/>
</dbReference>
<comment type="caution">
    <text evidence="1">The sequence shown here is derived from an EMBL/GenBank/DDBJ whole genome shotgun (WGS) entry which is preliminary data.</text>
</comment>
<accession>A0A101HUE4</accession>
<dbReference type="InterPro" id="IPR027706">
    <property type="entry name" value="PGP_Pase"/>
</dbReference>
<dbReference type="InterPro" id="IPR006549">
    <property type="entry name" value="HAD-SF_hydro_IIIA"/>
</dbReference>
<dbReference type="Pfam" id="PF09419">
    <property type="entry name" value="PGP_phosphatase"/>
    <property type="match status" value="1"/>
</dbReference>
<proteinExistence type="predicted"/>
<gene>
    <name evidence="1" type="ORF">XD97_0222</name>
</gene>
<name>A0A101HUE4_9FIRM</name>
<dbReference type="CDD" id="cd16416">
    <property type="entry name" value="HAD_BsYqeG-like"/>
    <property type="match status" value="1"/>
</dbReference>
<dbReference type="InterPro" id="IPR023214">
    <property type="entry name" value="HAD_sf"/>
</dbReference>
<dbReference type="PANTHER" id="PTHR19288">
    <property type="entry name" value="4-NITROPHENYLPHOSPHATASE-RELATED"/>
    <property type="match status" value="1"/>
</dbReference>
<dbReference type="AlphaFoldDB" id="A0A101HUE4"/>
<sequence>MLKIFYPKMYISSILQLKPEMLKKKNIKGILLDLDNTIIRRDADGFTPEVAEWFSGLRGEGFKMGIVSNNSRKRVEAVAGSMSLPAVHRAVKPYIGSFRRALKMLGTSAGETALVGDQIFTDILGGNLTGLYTILVVPMKGREFLGTRLFTRPLEKILLARIKKSPEVAHDRWN</sequence>
<dbReference type="PANTHER" id="PTHR19288:SF25">
    <property type="entry name" value="PHOSPHATIDYLGLYCEROPHOSPHATASE GEP4, MITOCHONDRIAL"/>
    <property type="match status" value="1"/>
</dbReference>
<evidence type="ECO:0000313" key="2">
    <source>
        <dbReference type="Proteomes" id="UP000054705"/>
    </source>
</evidence>
<evidence type="ECO:0000313" key="1">
    <source>
        <dbReference type="EMBL" id="KUK83283.1"/>
    </source>
</evidence>
<dbReference type="NCBIfam" id="TIGR01668">
    <property type="entry name" value="YqeG_hyp_ppase"/>
    <property type="match status" value="1"/>
</dbReference>
<keyword evidence="1" id="KW-0378">Hydrolase</keyword>
<protein>
    <submittedName>
        <fullName evidence="1">Putative hydrolase</fullName>
    </submittedName>
</protein>
<dbReference type="EMBL" id="LGGS01000038">
    <property type="protein sequence ID" value="KUK83283.1"/>
    <property type="molecule type" value="Genomic_DNA"/>
</dbReference>
<dbReference type="InterPro" id="IPR010021">
    <property type="entry name" value="PGPP1/Gep4"/>
</dbReference>
<dbReference type="GO" id="GO:0008962">
    <property type="term" value="F:phosphatidylglycerophosphatase activity"/>
    <property type="evidence" value="ECO:0007669"/>
    <property type="project" value="InterPro"/>
</dbReference>
<dbReference type="Proteomes" id="UP000054705">
    <property type="component" value="Unassembled WGS sequence"/>
</dbReference>
<dbReference type="GO" id="GO:0005737">
    <property type="term" value="C:cytoplasm"/>
    <property type="evidence" value="ECO:0007669"/>
    <property type="project" value="TreeGrafter"/>
</dbReference>
<reference evidence="2" key="1">
    <citation type="journal article" date="2015" name="MBio">
        <title>Genome-Resolved Metagenomic Analysis Reveals Roles for Candidate Phyla and Other Microbial Community Members in Biogeochemical Transformations in Oil Reservoirs.</title>
        <authorList>
            <person name="Hu P."/>
            <person name="Tom L."/>
            <person name="Singh A."/>
            <person name="Thomas B.C."/>
            <person name="Baker B.J."/>
            <person name="Piceno Y.M."/>
            <person name="Andersen G.L."/>
            <person name="Banfield J.F."/>
        </authorList>
    </citation>
    <scope>NUCLEOTIDE SEQUENCE [LARGE SCALE GENOMIC DNA]</scope>
</reference>
<organism evidence="1 2">
    <name type="scientific">Pelotomaculum thermopropionicum</name>
    <dbReference type="NCBI Taxonomy" id="110500"/>
    <lineage>
        <taxon>Bacteria</taxon>
        <taxon>Bacillati</taxon>
        <taxon>Bacillota</taxon>
        <taxon>Clostridia</taxon>
        <taxon>Eubacteriales</taxon>
        <taxon>Desulfotomaculaceae</taxon>
        <taxon>Pelotomaculum</taxon>
    </lineage>
</organism>
<dbReference type="NCBIfam" id="TIGR01662">
    <property type="entry name" value="HAD-SF-IIIA"/>
    <property type="match status" value="1"/>
</dbReference>